<gene>
    <name evidence="1" type="ORF">NBO_35g0001</name>
</gene>
<accession>R0KV98</accession>
<name>R0KV98_NOSB1</name>
<dbReference type="HOGENOM" id="CLU_3143519_0_0_1"/>
<dbReference type="AlphaFoldDB" id="R0KV98"/>
<sequence length="49" mass="5520">MPNKEHEFVFDASGFLETSSVMNELMQYTTIAQSCESTTLEDKTNTLTV</sequence>
<dbReference type="PROSITE" id="PS51257">
    <property type="entry name" value="PROKAR_LIPOPROTEIN"/>
    <property type="match status" value="1"/>
</dbReference>
<keyword evidence="2" id="KW-1185">Reference proteome</keyword>
<organism evidence="1 2">
    <name type="scientific">Nosema bombycis (strain CQ1 / CVCC 102059)</name>
    <name type="common">Microsporidian parasite</name>
    <name type="synonym">Pebrine of silkworm</name>
    <dbReference type="NCBI Taxonomy" id="578461"/>
    <lineage>
        <taxon>Eukaryota</taxon>
        <taxon>Fungi</taxon>
        <taxon>Fungi incertae sedis</taxon>
        <taxon>Microsporidia</taxon>
        <taxon>Nosematidae</taxon>
        <taxon>Nosema</taxon>
    </lineage>
</organism>
<proteinExistence type="predicted"/>
<reference evidence="1 2" key="1">
    <citation type="journal article" date="2013" name="BMC Genomics">
        <title>Comparative genomics of parasitic silkworm microsporidia reveal an association between genome expansion and host adaptation.</title>
        <authorList>
            <person name="Pan G."/>
            <person name="Xu J."/>
            <person name="Li T."/>
            <person name="Xia Q."/>
            <person name="Liu S.L."/>
            <person name="Zhang G."/>
            <person name="Li S."/>
            <person name="Li C."/>
            <person name="Liu H."/>
            <person name="Yang L."/>
            <person name="Liu T."/>
            <person name="Zhang X."/>
            <person name="Wu Z."/>
            <person name="Fan W."/>
            <person name="Dang X."/>
            <person name="Xiang H."/>
            <person name="Tao M."/>
            <person name="Li Y."/>
            <person name="Hu J."/>
            <person name="Li Z."/>
            <person name="Lin L."/>
            <person name="Luo J."/>
            <person name="Geng L."/>
            <person name="Wang L."/>
            <person name="Long M."/>
            <person name="Wan Y."/>
            <person name="He N."/>
            <person name="Zhang Z."/>
            <person name="Lu C."/>
            <person name="Keeling P.J."/>
            <person name="Wang J."/>
            <person name="Xiang Z."/>
            <person name="Zhou Z."/>
        </authorList>
    </citation>
    <scope>NUCLEOTIDE SEQUENCE [LARGE SCALE GENOMIC DNA]</scope>
    <source>
        <strain evidence="2">CQ1 / CVCC 102059</strain>
    </source>
</reference>
<evidence type="ECO:0000313" key="2">
    <source>
        <dbReference type="Proteomes" id="UP000016927"/>
    </source>
</evidence>
<evidence type="ECO:0000313" key="1">
    <source>
        <dbReference type="EMBL" id="EOB14147.1"/>
    </source>
</evidence>
<dbReference type="Proteomes" id="UP000016927">
    <property type="component" value="Unassembled WGS sequence"/>
</dbReference>
<dbReference type="EMBL" id="KB908943">
    <property type="protein sequence ID" value="EOB14147.1"/>
    <property type="molecule type" value="Genomic_DNA"/>
</dbReference>
<dbReference type="VEuPathDB" id="MicrosporidiaDB:NBO_35g0001"/>
<protein>
    <submittedName>
        <fullName evidence="1">Uncharacterized protein</fullName>
    </submittedName>
</protein>